<evidence type="ECO:0000256" key="1">
    <source>
        <dbReference type="ARBA" id="ARBA00022723"/>
    </source>
</evidence>
<dbReference type="InterPro" id="IPR002048">
    <property type="entry name" value="EF_hand_dom"/>
</dbReference>
<keyword evidence="8" id="KW-1185">Reference proteome</keyword>
<dbReference type="PANTHER" id="PTHR34524">
    <property type="entry name" value="CALCYPHOSIN"/>
    <property type="match status" value="1"/>
</dbReference>
<keyword evidence="1" id="KW-0479">Metal-binding</keyword>
<feature type="region of interest" description="Disordered" evidence="5">
    <location>
        <begin position="381"/>
        <end position="418"/>
    </location>
</feature>
<evidence type="ECO:0000256" key="4">
    <source>
        <dbReference type="SAM" id="Coils"/>
    </source>
</evidence>
<organism evidence="7 8">
    <name type="scientific">Phytophthora boehmeriae</name>
    <dbReference type="NCBI Taxonomy" id="109152"/>
    <lineage>
        <taxon>Eukaryota</taxon>
        <taxon>Sar</taxon>
        <taxon>Stramenopiles</taxon>
        <taxon>Oomycota</taxon>
        <taxon>Peronosporomycetes</taxon>
        <taxon>Peronosporales</taxon>
        <taxon>Peronosporaceae</taxon>
        <taxon>Phytophthora</taxon>
    </lineage>
</organism>
<name>A0A8T1WZ43_9STRA</name>
<evidence type="ECO:0000256" key="3">
    <source>
        <dbReference type="ARBA" id="ARBA00022837"/>
    </source>
</evidence>
<dbReference type="InterPro" id="IPR018247">
    <property type="entry name" value="EF_Hand_1_Ca_BS"/>
</dbReference>
<dbReference type="SMART" id="SM00054">
    <property type="entry name" value="EFh"/>
    <property type="match status" value="8"/>
</dbReference>
<evidence type="ECO:0000313" key="7">
    <source>
        <dbReference type="EMBL" id="KAG7396800.1"/>
    </source>
</evidence>
<accession>A0A8T1WZ43</accession>
<feature type="compositionally biased region" description="Low complexity" evidence="5">
    <location>
        <begin position="398"/>
        <end position="418"/>
    </location>
</feature>
<feature type="region of interest" description="Disordered" evidence="5">
    <location>
        <begin position="203"/>
        <end position="237"/>
    </location>
</feature>
<dbReference type="CDD" id="cd00051">
    <property type="entry name" value="EFh"/>
    <property type="match status" value="1"/>
</dbReference>
<feature type="domain" description="EF-hand" evidence="6">
    <location>
        <begin position="761"/>
        <end position="796"/>
    </location>
</feature>
<evidence type="ECO:0000256" key="2">
    <source>
        <dbReference type="ARBA" id="ARBA00022737"/>
    </source>
</evidence>
<dbReference type="PROSITE" id="PS00018">
    <property type="entry name" value="EF_HAND_1"/>
    <property type="match status" value="6"/>
</dbReference>
<evidence type="ECO:0000259" key="6">
    <source>
        <dbReference type="PROSITE" id="PS50222"/>
    </source>
</evidence>
<feature type="domain" description="EF-hand" evidence="6">
    <location>
        <begin position="1212"/>
        <end position="1247"/>
    </location>
</feature>
<dbReference type="PANTHER" id="PTHR34524:SF6">
    <property type="entry name" value="CALCYPHOSINE LIKE"/>
    <property type="match status" value="1"/>
</dbReference>
<feature type="coiled-coil region" evidence="4">
    <location>
        <begin position="427"/>
        <end position="461"/>
    </location>
</feature>
<evidence type="ECO:0000313" key="8">
    <source>
        <dbReference type="Proteomes" id="UP000693981"/>
    </source>
</evidence>
<keyword evidence="4" id="KW-0175">Coiled coil</keyword>
<comment type="caution">
    <text evidence="7">The sequence shown here is derived from an EMBL/GenBank/DDBJ whole genome shotgun (WGS) entry which is preliminary data.</text>
</comment>
<dbReference type="Pfam" id="PF13833">
    <property type="entry name" value="EF-hand_8"/>
    <property type="match status" value="1"/>
</dbReference>
<protein>
    <recommendedName>
        <fullName evidence="6">EF-hand domain-containing protein</fullName>
    </recommendedName>
</protein>
<dbReference type="GO" id="GO:0005509">
    <property type="term" value="F:calcium ion binding"/>
    <property type="evidence" value="ECO:0007669"/>
    <property type="project" value="InterPro"/>
</dbReference>
<dbReference type="PROSITE" id="PS50222">
    <property type="entry name" value="EF_HAND_2"/>
    <property type="match status" value="3"/>
</dbReference>
<feature type="compositionally biased region" description="Polar residues" evidence="5">
    <location>
        <begin position="219"/>
        <end position="229"/>
    </location>
</feature>
<dbReference type="OrthoDB" id="26525at2759"/>
<keyword evidence="2" id="KW-0677">Repeat</keyword>
<dbReference type="Pfam" id="PF13202">
    <property type="entry name" value="EF-hand_5"/>
    <property type="match status" value="2"/>
</dbReference>
<feature type="domain" description="EF-hand" evidence="6">
    <location>
        <begin position="994"/>
        <end position="1029"/>
    </location>
</feature>
<gene>
    <name evidence="7" type="ORF">PHYBOEH_001718</name>
</gene>
<sequence length="1353" mass="151531">MAADPADRHGTLASMDISKDHQITWTATQVRALAVTGLASSHLQPFIRLLYNDPKLHSRRSNGSGKTRSILVESSGASDEVVCSRRRERHGKFTATWISSANSGDSGEIFNLHSAVDCVELQLWNRFANGSDVYLGKASISLHQLQQQCSEVLTRETAPQETLKTSALWFPLQTSEESGLCSQLSLQVECIFTSDPKVRRIHQEIRRRSKKKTKLKGEANSNDELSEGNQSDEHPDKTIVDPAFAFTQPFLPVEWSLVAATSIRQLFFHAEVEHLTDFRELVLYGDLEQELDRDEDLQIHDDHLTAFKTCQLSAQYLDHCVQSLSQRLQHYSDDFHVLADRRKQLARKNRSLKTQRRRLQKEHDDLDLLIATYQRVLEKNGGEKLPAEAPKSPTEGVPATPLLSPKSPLSSTASSPTKPVLLKTWEEREHERRLEKEISKAQRIEEEKQRLNQRMLERQQRDDYEARIVKIADIRKQHAARRIQLLTRKFLNTLHTQRDDEINRAATLIQAAWKRFVLVKQYPRRLETGKQQKELALMAQNERELRLWLARMEQESTTVSPEGPNSEDKADSPAVSPSKEVVDALVATWRKLHRVFVLAHTTKGIDYTELFSQIDLRKDDVIDRAEMRLGARSFGVRLNRQVTRALIALVRTKCGVSPKPLLITFEHFVQGFELKQTVAKAEDFHLGIEVKLEFSVDDGAAESSIRGKTQHPSNISRNQLKSPVSDEEVLVTAVRAFRAAVYEAAMTHLTKLGKSTADYRAFRDALVHLFRGFDVDNDGQLDINELVACMASFNLQLSNESVSLIRELFIGDHANNAIGVPEFISFVLAHASKASEHYNDDELGLLGHRLREAIMHRVQEAQTQSQSESAEDAVKIVFGAAFKRKGQQECPIRDFVRALVRLHLGMTSAQLALLAVRLDHDGNHSISLDELLVWLRIRTNGSLSSSLQKSLLSSEQSPTSHAALHIATKKAKELRLILGKLADKVGRTSAPPTDKKTSLVALFRQIDKNDSGQINEEELQTFLESQTLSDVVGEGILDQFGGNSSLPQHPGALIAKGMMELLDLNANGVVTLKEWLAFALHESSEENVDDPVVIEAMRKALIGSENEDPQRLAVWFSGLPGAMQIATTLSGEPVQVKIRVAEFKNALRMKLGGARSIPLRTIDRVVESLDRDSSGWITTNELQTWAFPPRDLEEILRLAIRSWQLERQRGLNPTDLAGSLYKQFDTDSNGSIGVREILSGFGSFGVHLTDYEARVLMVAFDLDGDGCWSKAEFIAFVSKLVPVDFAVEPLPVIAPTHESADVDTHEVNAFDGSEYSDDELALSGASHAASTPANISEDEVVVRPLDYSEDFGE</sequence>
<evidence type="ECO:0000256" key="5">
    <source>
        <dbReference type="SAM" id="MobiDB-lite"/>
    </source>
</evidence>
<dbReference type="CDD" id="cd23767">
    <property type="entry name" value="IQCD"/>
    <property type="match status" value="1"/>
</dbReference>
<dbReference type="EMBL" id="JAGDFL010000139">
    <property type="protein sequence ID" value="KAG7396800.1"/>
    <property type="molecule type" value="Genomic_DNA"/>
</dbReference>
<feature type="region of interest" description="Disordered" evidence="5">
    <location>
        <begin position="556"/>
        <end position="576"/>
    </location>
</feature>
<dbReference type="InterPro" id="IPR051581">
    <property type="entry name" value="Ca-bind"/>
</dbReference>
<proteinExistence type="predicted"/>
<feature type="coiled-coil region" evidence="4">
    <location>
        <begin position="342"/>
        <end position="369"/>
    </location>
</feature>
<reference evidence="7" key="1">
    <citation type="submission" date="2021-02" db="EMBL/GenBank/DDBJ databases">
        <authorList>
            <person name="Palmer J.M."/>
        </authorList>
    </citation>
    <scope>NUCLEOTIDE SEQUENCE</scope>
    <source>
        <strain evidence="7">SCRP23</strain>
    </source>
</reference>
<keyword evidence="3" id="KW-0106">Calcium</keyword>
<dbReference type="Proteomes" id="UP000693981">
    <property type="component" value="Unassembled WGS sequence"/>
</dbReference>